<dbReference type="InterPro" id="IPR002035">
    <property type="entry name" value="VWF_A"/>
</dbReference>
<reference evidence="12" key="1">
    <citation type="submission" date="2019-10" db="EMBL/GenBank/DDBJ databases">
        <authorList>
            <person name="Zhang R."/>
            <person name="Pan Y."/>
            <person name="Wang J."/>
            <person name="Ma R."/>
            <person name="Yu S."/>
        </authorList>
    </citation>
    <scope>NUCLEOTIDE SEQUENCE</scope>
    <source>
        <strain evidence="12">LA-IB0</strain>
        <tissue evidence="12">Leaf</tissue>
    </source>
</reference>
<comment type="similarity">
    <text evidence="3 9">Belongs to the midasin family.</text>
</comment>
<evidence type="ECO:0000256" key="2">
    <source>
        <dbReference type="ARBA" id="ARBA00004642"/>
    </source>
</evidence>
<organism evidence="12 13">
    <name type="scientific">Buddleja alternifolia</name>
    <dbReference type="NCBI Taxonomy" id="168488"/>
    <lineage>
        <taxon>Eukaryota</taxon>
        <taxon>Viridiplantae</taxon>
        <taxon>Streptophyta</taxon>
        <taxon>Embryophyta</taxon>
        <taxon>Tracheophyta</taxon>
        <taxon>Spermatophyta</taxon>
        <taxon>Magnoliopsida</taxon>
        <taxon>eudicotyledons</taxon>
        <taxon>Gunneridae</taxon>
        <taxon>Pentapetalae</taxon>
        <taxon>asterids</taxon>
        <taxon>lamiids</taxon>
        <taxon>Lamiales</taxon>
        <taxon>Scrophulariaceae</taxon>
        <taxon>Buddlejeae</taxon>
        <taxon>Buddleja</taxon>
    </lineage>
</organism>
<dbReference type="Gene3D" id="3.40.50.300">
    <property type="entry name" value="P-loop containing nucleotide triphosphate hydrolases"/>
    <property type="match status" value="7"/>
</dbReference>
<feature type="compositionally biased region" description="Polar residues" evidence="10">
    <location>
        <begin position="4849"/>
        <end position="4863"/>
    </location>
</feature>
<comment type="subcellular location">
    <subcellularLocation>
        <location evidence="1">Nucleus</location>
        <location evidence="1">Nucleolus</location>
    </subcellularLocation>
    <subcellularLocation>
        <location evidence="2">Nucleus</location>
        <location evidence="2">Nucleoplasm</location>
    </subcellularLocation>
</comment>
<dbReference type="FunFam" id="3.40.50.300:FF:000582">
    <property type="entry name" value="Midasin"/>
    <property type="match status" value="1"/>
</dbReference>
<dbReference type="Pfam" id="PF17865">
    <property type="entry name" value="AAA_lid_5"/>
    <property type="match status" value="1"/>
</dbReference>
<feature type="compositionally biased region" description="Acidic residues" evidence="10">
    <location>
        <begin position="4741"/>
        <end position="4752"/>
    </location>
</feature>
<comment type="caution">
    <text evidence="12">The sequence shown here is derived from an EMBL/GenBank/DDBJ whole genome shotgun (WGS) entry which is preliminary data.</text>
</comment>
<dbReference type="FunFam" id="3.40.50.410:FF:000114">
    <property type="entry name" value="Midasin"/>
    <property type="match status" value="1"/>
</dbReference>
<keyword evidence="5 9" id="KW-0547">Nucleotide-binding</keyword>
<feature type="compositionally biased region" description="Polar residues" evidence="10">
    <location>
        <begin position="4920"/>
        <end position="4938"/>
    </location>
</feature>
<feature type="compositionally biased region" description="Acidic residues" evidence="10">
    <location>
        <begin position="4784"/>
        <end position="4824"/>
    </location>
</feature>
<dbReference type="GO" id="GO:0030687">
    <property type="term" value="C:preribosome, large subunit precursor"/>
    <property type="evidence" value="ECO:0007669"/>
    <property type="project" value="TreeGrafter"/>
</dbReference>
<dbReference type="GO" id="GO:0000027">
    <property type="term" value="P:ribosomal large subunit assembly"/>
    <property type="evidence" value="ECO:0007669"/>
    <property type="project" value="InterPro"/>
</dbReference>
<dbReference type="CDD" id="cd00009">
    <property type="entry name" value="AAA"/>
    <property type="match status" value="2"/>
</dbReference>
<keyword evidence="6 9" id="KW-0067">ATP-binding</keyword>
<dbReference type="InterPro" id="IPR036465">
    <property type="entry name" value="vWFA_dom_sf"/>
</dbReference>
<evidence type="ECO:0000259" key="11">
    <source>
        <dbReference type="PROSITE" id="PS50234"/>
    </source>
</evidence>
<feature type="compositionally biased region" description="Acidic residues" evidence="10">
    <location>
        <begin position="4645"/>
        <end position="4660"/>
    </location>
</feature>
<dbReference type="FunFam" id="3.40.50.300:FF:001861">
    <property type="entry name" value="Midasin"/>
    <property type="match status" value="1"/>
</dbReference>
<dbReference type="PROSITE" id="PS50234">
    <property type="entry name" value="VWFA"/>
    <property type="match status" value="1"/>
</dbReference>
<feature type="compositionally biased region" description="Basic and acidic residues" evidence="10">
    <location>
        <begin position="4771"/>
        <end position="4783"/>
    </location>
</feature>
<gene>
    <name evidence="12" type="ORF">BUALT_Bualt07G0161100</name>
</gene>
<dbReference type="SUPFAM" id="SSF53300">
    <property type="entry name" value="vWA-like"/>
    <property type="match status" value="1"/>
</dbReference>
<protein>
    <recommendedName>
        <fullName evidence="4 9">Midasin</fullName>
    </recommendedName>
</protein>
<dbReference type="PANTHER" id="PTHR48103:SF2">
    <property type="entry name" value="MIDASIN"/>
    <property type="match status" value="1"/>
</dbReference>
<feature type="compositionally biased region" description="Basic and acidic residues" evidence="10">
    <location>
        <begin position="4610"/>
        <end position="4630"/>
    </location>
</feature>
<dbReference type="InterPro" id="IPR048617">
    <property type="entry name" value="MDN1_AAA_lid_4"/>
</dbReference>
<dbReference type="Pfam" id="PF21108">
    <property type="entry name" value="MDN1_4th"/>
    <property type="match status" value="1"/>
</dbReference>
<keyword evidence="8 9" id="KW-0539">Nucleus</keyword>
<evidence type="ECO:0000313" key="13">
    <source>
        <dbReference type="Proteomes" id="UP000826271"/>
    </source>
</evidence>
<dbReference type="InterPro" id="IPR040848">
    <property type="entry name" value="AAA_lid_7"/>
</dbReference>
<dbReference type="InterPro" id="IPR041190">
    <property type="entry name" value="Midasin_AAA_lid_5"/>
</dbReference>
<dbReference type="GO" id="GO:0005654">
    <property type="term" value="C:nucleoplasm"/>
    <property type="evidence" value="ECO:0007669"/>
    <property type="project" value="UniProtKB-SubCell"/>
</dbReference>
<dbReference type="FunFam" id="3.40.50.300:FF:001368">
    <property type="entry name" value="Midasin"/>
    <property type="match status" value="1"/>
</dbReference>
<dbReference type="FunFam" id="3.40.50.300:FF:001384">
    <property type="entry name" value="Midasin"/>
    <property type="match status" value="1"/>
</dbReference>
<dbReference type="GO" id="GO:0000055">
    <property type="term" value="P:ribosomal large subunit export from nucleus"/>
    <property type="evidence" value="ECO:0007669"/>
    <property type="project" value="TreeGrafter"/>
</dbReference>
<dbReference type="PANTHER" id="PTHR48103">
    <property type="entry name" value="MIDASIN-RELATED"/>
    <property type="match status" value="1"/>
</dbReference>
<dbReference type="GO" id="GO:0005524">
    <property type="term" value="F:ATP binding"/>
    <property type="evidence" value="ECO:0007669"/>
    <property type="project" value="UniProtKB-KW"/>
</dbReference>
<evidence type="ECO:0000256" key="4">
    <source>
        <dbReference type="ARBA" id="ARBA00017143"/>
    </source>
</evidence>
<feature type="region of interest" description="Disordered" evidence="10">
    <location>
        <begin position="4564"/>
        <end position="4593"/>
    </location>
</feature>
<sequence>MALDGRFCLELAIEGFLDRFPKLKSIPRFQILLKKGSQITEEDVVRAVGELLLHPNYTIPLLGCFRPLAKEIVGRTVTLLHLVSKNLRSDDDDCMDEFDEDGFLREAENIDIVDVYIRMGKGLRLHELACLAFSQALDLIPSPSLLGSILNYFKDAPAPFERIIQCESVSKALAKGANKLLDVVRASYRLLILEPEVFTTLWNWSCILDLVQQSRNPTDENDAVFKNIISDLRWCSRRISSVVLKLSFKASANFGRCSEEDSEEDLQSYLRWQEFCMDVSLEKGNWYLEPHAEEAEVMVGTKADLNEGYFAKRCRLSSLSTSSSTSHEIVPSNQTGMLVSRNSGTPFILTSAITKKFEMVSLAVSERSPVLLYGPAGSGKTALINTLAHNHGSRVLSIHMDDQIDGKTLIGSYVCTEQPGEFRWQPGSLTQAVLNGVWVVFEDIDKAPPDILSILLPLLEGATMFSTGHGEAARVNESFRLFSTVTSYNPDTTRSTEGRNSLGAVWRKVRIGPPSNQDLLNIVLEWHPELKSLAKKLVETFESVNQLTRSQSGLAASPGYHDRFTLRDLLKLCKRIASLGSCFGQESQDMLSFHARDSICKEAIDVFATFSTSAGNRLAIMREIAKLWAVAAPDNLYPESKPSIKELKSEFQVGRASLQRAEMAFNRDKKPFVQLRASAHALERIACSAKFNEPVLLVGETGTGKTTLVQTLATRLGQKLTVLNLSQQSDGADLLGGFKPVDARFVCIPLYQEFEKLFTNTFSSKDNERFLTQLRRFLADKNWKMLLSGFQKGIRKIIEIGKSGPGKKRKRPLGGDLQKAWESFSVKLERAHALISASDGMIFSFVEGAFITALKNGEWILLDEVNLAPPEILQRVIGVLEDEKGSLCLAERGDIDYICRHPNFRMFACMNPATDAGKRDLPISLRGRFTEYFVDDVLDDEDLVLFINQFVDDDPSYRALISKIVQFYKAAKESEERLHDGANQKPHYSLRSLYRALEYLKKAKRHFGFEKSVYDGFCMFFLNLLDDSSAKSMNNLICKHLLGGKTPPSLPFDSYLMVKAQSKVDDILESYVLTKSVKEHLKNLAQAIFIGRYPALLQGPTSSGKTSLVWFLATITGHEFVRINNHEHTDLQEYLGSYITDASGKLVFHEGALVKAVRKGHWIVLDELNLAPSDVLEALNRLLDDNRELFVPELQETIRAHPDFMLFATQNPPVVYGGRKMLSRAFRNRFVEIHVDEIPQEELSTILEKRCKIPGSYAKKMVDVMKELQLHRQSSKIFAGKHGFITPRDLFRWADRFRTYGKSYEDLAYDGYYLMAERLRDDAEKRIVKEVLEGQLRVKVSDADLYKQEARVGDSSLLINSEHSENIGKIIWTKSMWRMYFLVERCYKMREPVLLVGETGGGKTTVCQLLSNMLNSKLHVLNCHQYTETSDFLGGFYPVRERSRISMDFQNLCDELTHSKAFIHFPGDSKISMDINQASLTLNLLSLIIKSYRECSASHPEVTIDELGYIEKIYLDLCQLQKKWQTIFVWQDGPLVEAMKNGDLFLADEISLADDSVLERLNSVLEPERKLSLAEKGGSHLENVIAHRNFFLLATMNPGGDYGKKELSPALRNRFTEIWIPSVSDMDELKSIALDRISNRNLADIVDVMLKFWEWFNLLQTGRFLTIRDLLSWITFINVTEKSLTAESAFVHGAFLVLLDGLTLGTNISKGEAAEFRVKCLNFLLDKLKEYSQCFDFSSLDRLEFYGWSGSGSLSVPSYADNMECDNLFGIHPFYIEKGTDYIDVDGFEFLAPTTRRNTMRVLRAMQLKKPVLLEGSPGVGKTSLITALGRFSGHTVVRINLSEQTDIMDLLGSDLPVESDEGVQFAWSDGILLQALKKGSWVLLDELNLAPQSVLEGLNAILDHRAEVFIPELGRSFKCPTSFRAFACQNPSNQGGGRKGLPKSFLNRFTKVYVDELVDEDYLSICSSLFPSLERSLLSKLVVFNKKLHEETMLNHRFGQDGSPWEFNLRDVIRSCQIIQDVPEKSKSDCFLSSIYLQRMRTPADRVEVMKLYKQIFGLKPFINPHPKINLCAHSLTVGDVSIERYLHQSHGVSSNNLKILPGLRNCLEAVGQCVKNQWLCILVGPPSSGKTSLIRLLAQLTGNVLHELNLSSATDISELLGCFEQYDASRHYHLAVAQVERYMNEYCNLHFESAPEAFIRQKDLIDRWLAFLSNINKSTAHIDNTRMRDSIPKLIEIIEHLKLGDEKQTLPVSWSCKDLESTLNMLKKLEEDHQKKKHSVKFEWVTGLLIKAIENGEWIVLENANLCNPTVLDRINSLVEQSGSITINECGIVEGNPVVIHPHPKFRMFLTVNPSYGEVSRAMRNRGVEIYLMQPYWLVEEICGKNLDEMELREVKRFITLSGIPVGKLVGMMAKAHVYAKREGYRLNVSITYLELSRWVQLFQRLIGNGNQPVWSIQISWEHTYLSSFGEGQGKDIVSQAIVSYLSMSELYKFTSSEDRLLCLPGGWPIPLKLRDYVCYSREACVRENLMYLESLGSQIASHLFNGTLNRGSKGKTPLQGGPRMIHLMDAVMLQRVMFPKSSNKMLANSGAQGVLELVLAQKKLSFAADWVVEQATESDYRLYIQWFEWFGSRLQPFFSFFNWFSDLLKKELQHSIWTRIFQLRSELMSLSSIDIDFTSLPLLSMTLNDVFPSVGVLNSCYVHLINSIKCVRLLRRSLQQWSNEKEYNHSFNSQPFVPLLTSLRRVEEKVLDLLVESPSFDLLFKSYSDLLDHHILFWSSIISSQVELRLISWRALVKDAAKLQEFCPVEVKLFQAIPRVEMKKLEGVSFLSLNSSKSLLWAHGGHPILPSSADLYQKQCQLLDLCEIVWPRKNKFMGQDGNELNDDTVDGALFSNVELRVLAMQGVCMSSYIIGKADDNDFEIIQQLEEMYQMLLGRLDFEKQKLMVKLGATKLGSWPALSSACCVFTPDVLCRRSGFERWLKIQSIVDETSLSLDLVLLQNLTKITVIDVEEQHLALLKLSGPLKSFLNFSLDKSSRRPTDFLPHQKILWTLDAWESVPGANEKISSFIMEMWFRWHATLWKACPVIAETLPEGDEYGVLLPHKLFWPLKLTMVEQILQDANSIRDYPLHSFKLRAASCNIWHSSADLSNSHDMLLFAARSLFQQIIYAHKKSFEDSEFAKIRSAFHSIQELRNPQENMKVLVPLLASSNHHVFTSLIGSYIEPLLNELYPVCSTDDVQSTGCALLRIGGMRYNLLVRCDGLDPTVKYSVKFTELTEKIASLETEIQVRKECIYLAGSMHQREADSFRINLLEKLNAERRRLQKKMVFRSNSRKFKELKHQCDEFLELVAGFIDWIKHVKSLRIEQVTNQVYSWQESASRFVDRLSSEYSTYADVTEPVQVAIYEMKLGLSLILSSVLYKRANGEQDMEFVLSTIYTFMRFPRVCAQKVVSVNVERQPKLSTRDIEFPTSIEEEDMELLQNTIGLTKDSVSTLDTVPHAMQTSTLPFKISIYHNILARIKDSVADARFIGNSSFKLLHEIFDNVASLWMKHRVKREDENKSQQFKLRARTFKIESIIEVDVSNFANLLGNDSFSEWQELLSEELDEKVSVNEEDEALEQEWNAQESDLDDIVNIHNQLFGSADLVQRPGNIQVSDTNRLSSFLDSYTLGVKMTRDLRGSFSSSFDAKIAPEHLLRLCLEHDDKFTRSRKSALGYNFYKDSNSPMMAKLVEPVVLLKDRILFLMKEWDDHPALQKIIEVTDMVLALPLDTPLAKALLALEFLLNRVQNVQETVAKFPLSDELEPIFALVSLWHKLEFESWPALLDEVQSRFERNAGKLWFPLYSVFQRGHAAVIDLYNRSTIERHVLEEFFKTSSIGEFKKQLQLLLSLHGQISNDLNRRSYTSPLQEENLKILYNIFGFYVQLLPRISEHIGDNRRSIEKELNELLKMCRWDRIENYFAIESLKRTRLKLRKIVKKFTDLLQQPLIEFLRQEASRSGMSTQSIQGTKLMVDPYEVSRTLLDTVCNQTQSEDKDSSIWFADWWKGLESAGEVMDGIKDSVPSQSSCLLYLEERKQLWHTIEELCNSLIHCGDLWEDNNKKLGKRRAFSELLKLLDSCGLSKHRRSLEVEVSQSWLLQPSYEVQNLLLTQSDSSKNAHVDFSRDIIWKTANKYYFKSIASIEVLGEIRLSFHKDFSLEQVNRSVSYADHLIEIQQEQRAVAYNFSEKLKCLRQCIWPLSNLFSSSVNDKSCIKNQHATFKCMWQQKQLFDGFCTVLYEVLLLLQTVRKNHLNTCSSVKDGVEKICVFIQEVLPDFQKSKNLLDHHLLGSTEDITMVGVALHPYGVTKEMELLVNQNFELIKAFEKDISAFHGQDDRKEAVKYILLGHIEDLFTKARIAEEFYASLHSNHVNGNGGENINELESNFSDALEGTYKHILGTFQRLGSLNNDFALSEESSKNMKEWKSLFEKDIEHLQLDLICEDVISTIRSAGELLNYYGDKNPSMSSSVFVQLGHLYVLLDKIMTFGDNLLLDFLVIHNMVSTVTHALANIFASLFAKGFGTTEEQENDSTKEGTQDASGTGMGEGAGINDVSDQITDEDQLLGASDKPNEERDAKSEIPDKNEKGIEMEQDFDGEALSLSEGSEDDENEDNNDDEPQIESAMGEVGANSDNIVDEKLGDNNDDDEKNGENEKYETGSSVKDKSSKDDELRAKEDSATDDKDAGDFDAKESKEENVENGTEEGVDGPEDMSIDKDDAFLDPSGINPDDQNEKPEEDSHMDELEGNEPMEDGNSEDVNDPDGMNDEENANLMDESLEEAEENAETANGEGSLPENDAETDVRAENHDFVQNTPGDNTAQSGPSKEDISKTAEMGDSAKDEKYSNLNEFENDLAPTSGMPNASDLEVRVADSANGERLTNEQSRTSLPPPDSLTQKLQPNPCRSVGDALDGWKERVKVSVDLQDEMVNPDDMVDENADEYGYTAEFKEGTAQALGPATAEQIKGDITQNDNDRDIGNIDRKDSAAEMEIEKSVSETGPIINSSLNPVNDVKKQQEILDVEKQLGESSEVDGDYNHDLTSLSESLVSVKRSFMSEDINQFSKFSIDEDDDKLGKARDFETSTDMRDDAATLWRRYELHTTRLSQELAQQLRLVMEPTLASRLQGDYKTGKRINMKQVIAYIASYYRKDRIWLRRTRPDKRDYQVVIAVDDSRSMSEGHCGNFAMEALVTVCRAMSQAEVGNMAVASFGQQGNIRLLHDFDQPFTPEAGIKMLSNLTFKQENTIVDEPMVDLLKYLNNMLDDAVMRARLPSGFNPLQQLVLVIADGRFNEKEKLKRYVRDILSKKRMVAFLVLDSPNESIMDFMEATVHGDDIKFSKYLDTFPFPFYVVLKNIEALPRTLADLLRQVSFEFIICNSIVFLSVGTDWIFCSLLALSSGLSLCRTQGSDEYVIISVYF</sequence>
<keyword evidence="7 9" id="KW-0143">Chaperone</keyword>
<evidence type="ECO:0000256" key="1">
    <source>
        <dbReference type="ARBA" id="ARBA00004604"/>
    </source>
</evidence>
<dbReference type="InterPro" id="IPR011704">
    <property type="entry name" value="ATPase_dyneun-rel_AAA"/>
</dbReference>
<feature type="compositionally biased region" description="Basic and acidic residues" evidence="10">
    <location>
        <begin position="4690"/>
        <end position="4737"/>
    </location>
</feature>
<dbReference type="InterPro" id="IPR003593">
    <property type="entry name" value="AAA+_ATPase"/>
</dbReference>
<name>A0AAV6XLR5_9LAMI</name>
<evidence type="ECO:0000256" key="3">
    <source>
        <dbReference type="ARBA" id="ARBA00007188"/>
    </source>
</evidence>
<dbReference type="InterPro" id="IPR025662">
    <property type="entry name" value="Sigma_54_int_dom_ATP-bd_1"/>
</dbReference>
<evidence type="ECO:0000256" key="6">
    <source>
        <dbReference type="ARBA" id="ARBA00022840"/>
    </source>
</evidence>
<dbReference type="EMBL" id="WHWC01000007">
    <property type="protein sequence ID" value="KAG8380125.1"/>
    <property type="molecule type" value="Genomic_DNA"/>
</dbReference>
<evidence type="ECO:0000256" key="7">
    <source>
        <dbReference type="ARBA" id="ARBA00023186"/>
    </source>
</evidence>
<evidence type="ECO:0000256" key="8">
    <source>
        <dbReference type="ARBA" id="ARBA00023242"/>
    </source>
</evidence>
<dbReference type="PROSITE" id="PS00675">
    <property type="entry name" value="SIGMA54_INTERACT_1"/>
    <property type="match status" value="1"/>
</dbReference>
<evidence type="ECO:0000256" key="10">
    <source>
        <dbReference type="SAM" id="MobiDB-lite"/>
    </source>
</evidence>
<proteinExistence type="inferred from homology"/>
<dbReference type="PIRSF" id="PIRSF010340">
    <property type="entry name" value="Midasin"/>
    <property type="match status" value="1"/>
</dbReference>
<evidence type="ECO:0000313" key="12">
    <source>
        <dbReference type="EMBL" id="KAG8380125.1"/>
    </source>
</evidence>
<evidence type="ECO:0000256" key="9">
    <source>
        <dbReference type="PIRNR" id="PIRNR010340"/>
    </source>
</evidence>
<dbReference type="InterPro" id="IPR027417">
    <property type="entry name" value="P-loop_NTPase"/>
</dbReference>
<evidence type="ECO:0000256" key="5">
    <source>
        <dbReference type="ARBA" id="ARBA00022741"/>
    </source>
</evidence>
<dbReference type="Pfam" id="PF17867">
    <property type="entry name" value="AAA_lid_7"/>
    <property type="match status" value="3"/>
</dbReference>
<accession>A0AAV6XLR5</accession>
<dbReference type="InterPro" id="IPR012099">
    <property type="entry name" value="Midasin"/>
</dbReference>
<dbReference type="SMART" id="SM00382">
    <property type="entry name" value="AAA"/>
    <property type="match status" value="6"/>
</dbReference>
<comment type="function">
    <text evidence="9">Nuclear chaperone required for maturation and nuclear export of pre-60S ribosome subunits.</text>
</comment>
<feature type="domain" description="VWFA" evidence="11">
    <location>
        <begin position="5202"/>
        <end position="5405"/>
    </location>
</feature>
<dbReference type="Proteomes" id="UP000826271">
    <property type="component" value="Unassembled WGS sequence"/>
</dbReference>
<feature type="region of interest" description="Disordered" evidence="10">
    <location>
        <begin position="4605"/>
        <end position="4948"/>
    </location>
</feature>
<dbReference type="SUPFAM" id="SSF52540">
    <property type="entry name" value="P-loop containing nucleoside triphosphate hydrolases"/>
    <property type="match status" value="6"/>
</dbReference>
<dbReference type="GO" id="GO:0016887">
    <property type="term" value="F:ATP hydrolysis activity"/>
    <property type="evidence" value="ECO:0007669"/>
    <property type="project" value="InterPro"/>
</dbReference>
<dbReference type="GO" id="GO:0005730">
    <property type="term" value="C:nucleolus"/>
    <property type="evidence" value="ECO:0007669"/>
    <property type="project" value="UniProtKB-SubCell"/>
</dbReference>
<keyword evidence="13" id="KW-1185">Reference proteome</keyword>
<dbReference type="FunFam" id="3.40.50.300:FF:000142">
    <property type="entry name" value="Midasin"/>
    <property type="match status" value="1"/>
</dbReference>
<dbReference type="Pfam" id="PF07728">
    <property type="entry name" value="AAA_5"/>
    <property type="match status" value="7"/>
</dbReference>